<dbReference type="Gene3D" id="3.30.559.30">
    <property type="entry name" value="Nonribosomal peptide synthetase, condensation domain"/>
    <property type="match status" value="6"/>
</dbReference>
<dbReference type="SMART" id="SM01294">
    <property type="entry name" value="PKS_PP_betabranch"/>
    <property type="match status" value="1"/>
</dbReference>
<dbReference type="Gene3D" id="3.30.300.30">
    <property type="match status" value="4"/>
</dbReference>
<name>A0A6A7A652_9PLEO</name>
<dbReference type="PROSITE" id="PS00455">
    <property type="entry name" value="AMP_BINDING"/>
    <property type="match status" value="1"/>
</dbReference>
<keyword evidence="6" id="KW-0677">Repeat</keyword>
<dbReference type="GO" id="GO:0031169">
    <property type="term" value="P:ferrichrome biosynthetic process"/>
    <property type="evidence" value="ECO:0007669"/>
    <property type="project" value="UniProtKB-ARBA"/>
</dbReference>
<reference evidence="10" key="1">
    <citation type="journal article" date="2020" name="Stud. Mycol.">
        <title>101 Dothideomycetes genomes: a test case for predicting lifestyles and emergence of pathogens.</title>
        <authorList>
            <person name="Haridas S."/>
            <person name="Albert R."/>
            <person name="Binder M."/>
            <person name="Bloem J."/>
            <person name="Labutti K."/>
            <person name="Salamov A."/>
            <person name="Andreopoulos B."/>
            <person name="Baker S."/>
            <person name="Barry K."/>
            <person name="Bills G."/>
            <person name="Bluhm B."/>
            <person name="Cannon C."/>
            <person name="Castanera R."/>
            <person name="Culley D."/>
            <person name="Daum C."/>
            <person name="Ezra D."/>
            <person name="Gonzalez J."/>
            <person name="Henrissat B."/>
            <person name="Kuo A."/>
            <person name="Liang C."/>
            <person name="Lipzen A."/>
            <person name="Lutzoni F."/>
            <person name="Magnuson J."/>
            <person name="Mondo S."/>
            <person name="Nolan M."/>
            <person name="Ohm R."/>
            <person name="Pangilinan J."/>
            <person name="Park H.-J."/>
            <person name="Ramirez L."/>
            <person name="Alfaro M."/>
            <person name="Sun H."/>
            <person name="Tritt A."/>
            <person name="Yoshinaga Y."/>
            <person name="Zwiers L.-H."/>
            <person name="Turgeon B."/>
            <person name="Goodwin S."/>
            <person name="Spatafora J."/>
            <person name="Crous P."/>
            <person name="Grigoriev I."/>
        </authorList>
    </citation>
    <scope>NUCLEOTIDE SEQUENCE</scope>
    <source>
        <strain evidence="10">CBS 113818</strain>
    </source>
</reference>
<dbReference type="InterPro" id="IPR000873">
    <property type="entry name" value="AMP-dep_synth/lig_dom"/>
</dbReference>
<evidence type="ECO:0000256" key="1">
    <source>
        <dbReference type="ARBA" id="ARBA00004924"/>
    </source>
</evidence>
<dbReference type="InterPro" id="IPR020845">
    <property type="entry name" value="AMP-binding_CS"/>
</dbReference>
<dbReference type="SUPFAM" id="SSF47336">
    <property type="entry name" value="ACP-like"/>
    <property type="match status" value="5"/>
</dbReference>
<dbReference type="OrthoDB" id="416786at2759"/>
<dbReference type="GO" id="GO:0016874">
    <property type="term" value="F:ligase activity"/>
    <property type="evidence" value="ECO:0007669"/>
    <property type="project" value="UniProtKB-KW"/>
</dbReference>
<evidence type="ECO:0000256" key="3">
    <source>
        <dbReference type="ARBA" id="ARBA00022450"/>
    </source>
</evidence>
<evidence type="ECO:0000256" key="7">
    <source>
        <dbReference type="ARBA" id="ARBA00029454"/>
    </source>
</evidence>
<dbReference type="Gene3D" id="3.40.50.12780">
    <property type="entry name" value="N-terminal domain of ligase-like"/>
    <property type="match status" value="4"/>
</dbReference>
<keyword evidence="5" id="KW-0436">Ligase</keyword>
<dbReference type="SUPFAM" id="SSF56801">
    <property type="entry name" value="Acetyl-CoA synthetase-like"/>
    <property type="match status" value="4"/>
</dbReference>
<dbReference type="SMART" id="SM00823">
    <property type="entry name" value="PKS_PP"/>
    <property type="match status" value="5"/>
</dbReference>
<keyword evidence="11" id="KW-1185">Reference proteome</keyword>
<dbReference type="Proteomes" id="UP000799424">
    <property type="component" value="Unassembled WGS sequence"/>
</dbReference>
<dbReference type="InterPro" id="IPR009081">
    <property type="entry name" value="PP-bd_ACP"/>
</dbReference>
<dbReference type="PROSITE" id="PS00012">
    <property type="entry name" value="PHOSPHOPANTETHEINE"/>
    <property type="match status" value="4"/>
</dbReference>
<feature type="domain" description="Carrier" evidence="9">
    <location>
        <begin position="3725"/>
        <end position="3799"/>
    </location>
</feature>
<feature type="domain" description="Carrier" evidence="9">
    <location>
        <begin position="2653"/>
        <end position="2726"/>
    </location>
</feature>
<dbReference type="CDD" id="cd19542">
    <property type="entry name" value="CT_NRPS-like"/>
    <property type="match status" value="3"/>
</dbReference>
<feature type="domain" description="Carrier" evidence="9">
    <location>
        <begin position="4276"/>
        <end position="4349"/>
    </location>
</feature>
<dbReference type="FunFam" id="3.40.50.980:FF:000001">
    <property type="entry name" value="Non-ribosomal peptide synthetase"/>
    <property type="match status" value="1"/>
</dbReference>
<evidence type="ECO:0000256" key="5">
    <source>
        <dbReference type="ARBA" id="ARBA00022598"/>
    </source>
</evidence>
<dbReference type="InterPro" id="IPR045851">
    <property type="entry name" value="AMP-bd_C_sf"/>
</dbReference>
<evidence type="ECO:0000259" key="9">
    <source>
        <dbReference type="PROSITE" id="PS50075"/>
    </source>
</evidence>
<evidence type="ECO:0000313" key="10">
    <source>
        <dbReference type="EMBL" id="KAF2828780.1"/>
    </source>
</evidence>
<feature type="domain" description="Carrier" evidence="9">
    <location>
        <begin position="1599"/>
        <end position="1673"/>
    </location>
</feature>
<dbReference type="GO" id="GO:0005737">
    <property type="term" value="C:cytoplasm"/>
    <property type="evidence" value="ECO:0007669"/>
    <property type="project" value="TreeGrafter"/>
</dbReference>
<gene>
    <name evidence="10" type="ORF">CC86DRAFT_198098</name>
</gene>
<protein>
    <submittedName>
        <fullName evidence="10">Nonribosomal peptide synthetase-like protein 2</fullName>
    </submittedName>
</protein>
<evidence type="ECO:0000256" key="8">
    <source>
        <dbReference type="SAM" id="MobiDB-lite"/>
    </source>
</evidence>
<dbReference type="GO" id="GO:0010106">
    <property type="term" value="P:cellular response to iron ion starvation"/>
    <property type="evidence" value="ECO:0007669"/>
    <property type="project" value="UniProtKB-ARBA"/>
</dbReference>
<dbReference type="FunFam" id="3.40.50.12780:FF:000024">
    <property type="entry name" value="Nonribosomal siderophore peptide synthase SidC"/>
    <property type="match status" value="2"/>
</dbReference>
<dbReference type="InterPro" id="IPR020806">
    <property type="entry name" value="PKS_PP-bd"/>
</dbReference>
<feature type="domain" description="Carrier" evidence="9">
    <location>
        <begin position="4832"/>
        <end position="4908"/>
    </location>
</feature>
<accession>A0A6A7A652</accession>
<dbReference type="Pfam" id="PF00550">
    <property type="entry name" value="PP-binding"/>
    <property type="match status" value="5"/>
</dbReference>
<comment type="similarity">
    <text evidence="2">Belongs to the ATP-dependent AMP-binding enzyme family.</text>
</comment>
<dbReference type="NCBIfam" id="TIGR01733">
    <property type="entry name" value="AA-adenyl-dom"/>
    <property type="match status" value="3"/>
</dbReference>
<dbReference type="Pfam" id="PF13193">
    <property type="entry name" value="AMP-binding_C"/>
    <property type="match status" value="1"/>
</dbReference>
<dbReference type="PROSITE" id="PS50075">
    <property type="entry name" value="CARRIER"/>
    <property type="match status" value="5"/>
</dbReference>
<evidence type="ECO:0000313" key="11">
    <source>
        <dbReference type="Proteomes" id="UP000799424"/>
    </source>
</evidence>
<evidence type="ECO:0000256" key="2">
    <source>
        <dbReference type="ARBA" id="ARBA00006432"/>
    </source>
</evidence>
<dbReference type="CDD" id="cd05918">
    <property type="entry name" value="A_NRPS_SidN3_like"/>
    <property type="match status" value="3"/>
</dbReference>
<dbReference type="InterPro" id="IPR042099">
    <property type="entry name" value="ANL_N_sf"/>
</dbReference>
<evidence type="ECO:0000256" key="6">
    <source>
        <dbReference type="ARBA" id="ARBA00022737"/>
    </source>
</evidence>
<dbReference type="FunFam" id="3.30.300.30:FF:000015">
    <property type="entry name" value="Nonribosomal peptide synthase SidD"/>
    <property type="match status" value="2"/>
</dbReference>
<dbReference type="SUPFAM" id="SSF52777">
    <property type="entry name" value="CoA-dependent acyltransferases"/>
    <property type="match status" value="12"/>
</dbReference>
<dbReference type="GO" id="GO:0031177">
    <property type="term" value="F:phosphopantetheine binding"/>
    <property type="evidence" value="ECO:0007669"/>
    <property type="project" value="InterPro"/>
</dbReference>
<dbReference type="FunFam" id="3.30.300.30:FF:000033">
    <property type="entry name" value="Nonribosomal siderophore peptide synthase SidC"/>
    <property type="match status" value="1"/>
</dbReference>
<organism evidence="10 11">
    <name type="scientific">Ophiobolus disseminans</name>
    <dbReference type="NCBI Taxonomy" id="1469910"/>
    <lineage>
        <taxon>Eukaryota</taxon>
        <taxon>Fungi</taxon>
        <taxon>Dikarya</taxon>
        <taxon>Ascomycota</taxon>
        <taxon>Pezizomycotina</taxon>
        <taxon>Dothideomycetes</taxon>
        <taxon>Pleosporomycetidae</taxon>
        <taxon>Pleosporales</taxon>
        <taxon>Pleosporineae</taxon>
        <taxon>Phaeosphaeriaceae</taxon>
        <taxon>Ophiobolus</taxon>
    </lineage>
</organism>
<dbReference type="InterPro" id="IPR023213">
    <property type="entry name" value="CAT-like_dom_sf"/>
</dbReference>
<comment type="similarity">
    <text evidence="7">Belongs to the NRP synthetase family.</text>
</comment>
<dbReference type="NCBIfam" id="NF003417">
    <property type="entry name" value="PRK04813.1"/>
    <property type="match status" value="4"/>
</dbReference>
<dbReference type="PANTHER" id="PTHR45527">
    <property type="entry name" value="NONRIBOSOMAL PEPTIDE SYNTHETASE"/>
    <property type="match status" value="1"/>
</dbReference>
<dbReference type="InterPro" id="IPR010071">
    <property type="entry name" value="AA_adenyl_dom"/>
</dbReference>
<feature type="region of interest" description="Disordered" evidence="8">
    <location>
        <begin position="4808"/>
        <end position="4832"/>
    </location>
</feature>
<dbReference type="Pfam" id="PF00501">
    <property type="entry name" value="AMP-binding"/>
    <property type="match status" value="4"/>
</dbReference>
<comment type="pathway">
    <text evidence="1">Siderophore biosynthesis.</text>
</comment>
<dbReference type="Pfam" id="PF00668">
    <property type="entry name" value="Condensation"/>
    <property type="match status" value="6"/>
</dbReference>
<sequence length="5373" mass="596953">MSPHREIAPALSIVNGHPSYLEGPQLLHELVAPSSTATAIDFLGHGSKRRKFSYETLHRLSNAFSQKITQRLEKLESTSTIIPVLLPQCPELYIVLLAVLKAGKAFCPLNLDVPVKRLAFILKDISANLLITDSTHVENLEVDSSIVTLDVGPELFQADEYAHRRSSHIRTSDLAYVLYTSGSTGLPKAVSVSHRAVTQSLLAHDRHIPAFSRFLQFAAPTFDVSIFEIFFPWYRGRTLSSRTRTHMLNELPETIRMLNVDAAELTPTVVSNLLEGRQSVPKLKLLLTIGEMLTQDVIAEYGDSDERPGILWAMYGPTEAAIHCTLQPCISVTATPRMIGFPLDTVSAFVAAPVPEGKSASTLLILPVEQEGELVVGGFQVAEEYLNRPKLTAASFMCHPEYGYLYRTGDRAKLRHDGSLECLGRVSIGQVKLKGQRIELGEVEQTIMKTDGCRAAAVLVVDDRLIAFCTTGARKILRADVLEICKRWLPEIMIPSDVILMRNMPQLPSGKIDKTFLVAEYRKELHRNSQMSKGADEDATHPVLDVLKQFLQGDLTLHSNLAFAGLDSLKAIRLASILRVRGYRLTASQILSAITAGDVILAANSTRSTNGVHPPQTSTTTSLTEHGIPELEPWLTKIAYTLPCTPLQEAMLAETVVRPKAYCNWFEVETSELHTFHEIQEALQQLVQDNDILRSGFYPVGTIDGTFIQVVWKDLKATQIRQVGDFSRIYSLGSYESLLRPLSIQIKTTSSKSRLLFQIHHALYDGWSLDLIFQDLDTLLHGSKLTRRPQFREISQYHVNRGADSRSTDESYWTNLLRNRTKTILPNLNGQVVQSRTARSSLGQSAVNLQVLLERSGELAVNPQVFFQAAVAYVTSLYVGSTDIIVGNVTSGRTIPITGVEDIIGPCIASLPFRLRFDTLANVRDILYETQRLNRESLEHCSLPLRDIAKAAGVQAGTRLFDVLFVWQQSLYSATNSASSIRLIESADELEFKITLEFEPRSDHIWNRATYDLSAIPETQIKYLSRQVDEVVQIFLDNLGLETASIARCFTANSTSIANPVPQQRPILQGPAHAVEKWAEDTPDRQAIVFSSINDGVMQVTATATYATLNFRANQLARVLQEQRVCSGDLVGVVMEKSVDLYVAILAVLKVGAGYLPLVPDLPSERMSMILSEAQIVVCISDSTSSTHLRDKITSAVVCIGEVDLSAYPAHNVTAPYVGSHVAYAVFTSGSTGTPKGVLVTQDNLMSNLGYLSTIYPYTTDSRLLQSCSQAFDVSVFEIFFSWHIGICLCTATKDDLFLDLENAINKMGITHLSLTPTVAALINPDNVPKVEFLVTAGEAVTEQVRRKWVGRGLYQGYGPSETTNICTIRPTVSPTDLINNIGPPFNNTSAFVIDPKGTEILPRGAVGELCFGGHQVFRGYLNQPEMTASKIIMHPAYGRIYRSGDLGIMLADDSILFFGRMDDQVKIRGQRVELGEIAAHILKHESILDCVTLLIPGDEGPSRLVSFWVPNMAIPAKFSVLHGRTFRTIILEVFTLLSQHLPSYMVPSHLIPVSQLPMTVQGKIDKRLLQSSLEGVGNENMECAANSDESGGGEIITDPLEIKVGQLLANTLQIPMGSIKRTSSFFNLGLDSVSAIRLSNELRKAGLEDLSISTILKNSTVARLAVLANADSHKQPTSNTCAAVSRTINADEISRIQNMMKEGRTLFSKILPCTPLQEAMLSSGRSSATSYNNVMIFSINGDLSLLQECWASMVRRHETLRTLFVATSDPSFAYAQVVSEDATIAWGELKWSDDTYQQANRKVLDLLDANKPPVWLAVARTEQLTKLLFCCHHAVYDGIAVQTLLKEVQDVYYHRKLPPPVSYDLYLQHLLSRDFKAADDFWRNSFRGFEPTFFPDLTGRAHKEVLESGSHHRRLKLSLSEVRAACQSASVSLLSVIHATWAKLLHFYTGEGDICFGTVVSGRALHGHDLQRLVAPCFNTLPVRLNFNFSNNNAALVHLAHTFNVDSLAFQLTPLRRIQNMTFKDGSRLFDTLVILQQPSEPLDTAIWTLEEDRGEMDLPLVCELFQNQAEDSLEVVLHYHSTILSGVEADIIAQTFNASLASILEHPHAPANDTISLSSDLRAESNLNFSPLETETYLLHSGFEGNARDHPERIALDFLHEDGTRTTWSFQTLSERANGIAHILLDAGTMPEDVVPIHIAKSPIFYASLLGVLKAGAAFAPIHPGLPDARKRLMLEELEAKVILVTNDAPLPENVTITTTLDVGALKCARNDTPVIQGLLDSNLAYCIFTSGSTGIPKAVSMEHRSPIQTVSSSRSLVPWDTSSRLLQYAAITFDMCYYDCFLAWTFGFTLCAAEQQLMLDHLPSTINTLDVDLLDLTPSVAASLLRSEVPGIKWLYCIGEAMMANIAKGWGSTCVNSYGPSETAFCTTIYPVSPDTKTAVFGKPFPSTSFAVFPTDGDRPLPLLSAGELYIGGAQLARGYLGKPKLTDEKFVTKCGQRFYRSGDVVRMLSDGNFEFIGRADDQVKIRGLRVELDEINNVLRASHANVMAVVTVIMKRDTTAKEQLVAFFVTGSPIEDDEREDLRRHLQHAAKERLPSYMVPQFLLFVDRIPRSLAGKVDRNALTGIFHNDMGVGNIPISTSQEGEHYQWTEVESRVRDVFARLSSFSLENISPTTTIYQLGLDSISAVQIATALRRESYNVHASDVMKHLSCVDIAAYIEQGGTTTQPEAMQFDFHAFEETQRPPVMEAYNISDDDVTAIRPCTPLQNGMISQMLAKEGAVYLNYIRLQLNADIHLHRLEHAWKKVMTAHPMLRTGFAHLKDKIQPFGMVEYKPDAVDLPWNTVSKNVSSASCLEELRRRAVSEFHRPLWNLRIIYDNDATYLDLAIFHALFDAQSLQSIFRDVATAYIGHDLGSKQALNPVIDGILQRSDGQNERGEKFWKQIGKEATPCRFPNLAPLRYEPRPPMVRTLRSEKSLLDMEHACRRANTTMQAVGLASWLSLLSGYTGEARVACGVVLSGRNFESAEQADFPCINTVPFLHAVTKRSHEMLTAVTAQVAEVQQFQHISLGNIQKLMGYPNEALFDTIFAYQKLPMSEHDEQPWTIVDEEASIEYPVSIELEPNDKHLEYRLTFMSNIIPQEQANLILEQLDHLMQSFLSPIPELQSFEKSLYSITPAKEPTLPSDVRLLHEFVELSAMNHPHTIALEFAYSIHDGEHSTTRWTYFDLDAEGNRIANLLITSGVQPGSLVGVCFDKCPEASFAMLGVLKAGCAFVAIDPGAPAARQTFIIEDSRAVAVLSMAAQSAGFKSNANVPVVNLDESTTDAFPSSKPSLIRNIGPGDRSYCLYTSGTTGTPKGCELTHENAVQALLSFQRLFAGHWDSKSRWLQFASFHFDVSVLEQYWSWSVGICVVSAPRDVILEDLAKSINTLGITHLDLTPSLAQILHPDEVPSLCKGVFITGGESLKQEILDVWGPKGVIYNGYGPTEATIGCTMYPRVPSNGKPSNIGWQFDNVGTYVLQPSSDVPVLRGGVGELCVSGKLVGKGYLNRDDLTNKSFPFLERFGDRVYCTGDLVRVLYDNTFEFLGRADDQVKLRGQRLEIGEINSIIRQSSESISDVATLVLKHPRQQKEQLVAFVVQGCAKDLPRVVLDKVPELERAKESCHEKLPPYMVPTHFVPLSSLPLNINNKADAKKLKELYEDLSTTDLQNLSNISGGNNQHWSIQESKLRSVVKEELDISEIEVGKDTSFFELGMDSISVIGVAKAMKQAGLLSATASLVMKHSTVRRLAKVLSTGAEAAYTQASLLAAQQTIAAMQYRHRRTVAQSLSVETSNIEALAPCTPLQQGMIARFLESDVGLYFNSFILELNDDVDCSKLQEAWQSVFTQNQILRTVFTDTEDGYVQVVLRNSTLPWISDSPTKTESVDDCQARLMRKWLQSNRGYFTRPFEIISLTTPARQVLVIHMFHALYDGTSIELIFRAVWDAYSGHDDRDTAPSFQSALAYGPLRTQEGAKHFWEDHLSSSTSRPLPVLIHEETNESIKATREIPAMATFEATRRKLNVTAQAVVQACWLVVIQDFVKGAITMGVVVSGRSIDLEGADRIVGPMFNTIPYQHRCQESESWKSIIKTIHDFNTTAHPYQHTPLRDIIRWSKKNSSELLFDNLFVYQVGQDEGEWSNNKAWRLIDGDAAADYPLAFEIEKRPDGAWKLNLVAQSYVANEAMAENLLDNFEKALREAIDHPETLKEATADMEYLGEDGEPTTNGVSHVMDFEWTDNANILREALAHLTNNELDEIHESTSIFALGLDSIDAIKLSSKLRKRGLELPVSGIMRGLTIEKMLPNIKRTTNTEKTPLSSDTVLANRKDELKAHLFTENMDLSQVQDILPPTPLQEAMVAEMVTSEFTRYYNFDVMRLNADTNINQLQNAWTQIVAASPILRTSFVEIDDPNVDASFAQIIHAQPHNFWRQKVVENEPEYHVLFDELRKEAAQLPALEPLFHVTVIRSPDQTYLALSIAHALYDGWSLGLIHADVRRAYEGHFEPRPDYQPTLSAILSSSGADAATYWADCLFEAKSSTFERRMPSFGGTSNVVHRLHQISKTPVADLTEFAKKSSVSLQTIGQAVFAMVLASYIGSLDVTFGSVLSGRDDETASQLLFPTMNTVPIRTIVHGTRSELLRHVQDSFNNTKQWQHFPLRKALALAGAHGGLFESLFIYQKGADMVNEPLDLLYTSIEGRSDVEYPVCVEMEIVHDELIWRCAVKDEVFNESDSRKMMSKLDNVIHEILQSPEKAVIDFTPQGASICGLPPFHHEERENTNSSNTSMDNEQHQTVEPETKIVRAIREVLAAVSGSREDEITEQMTIFHVGLDSISAIKVASLLRRKGIDISVGEMLKAGCIKDMARIIDNRSSHHVDDNQDYTFVIDNALQNLDVNAIMRREKVQEGKARILPITAGQLYMLSMWLNTCGSNFYPEFTYNLTGSIPFETLQSAWKTLVVANPMLRTIIVATQDSQIPYVQLVREDTDGICNVAYHAEEQSTDQQHELEQPWTRLGVTKTNSGWEIKLKIHHALYDGVSLPILMQQLQDLCNGSTAPDISDKFAKYVASAIKPSAFEARKSFWMKYLDSIEQHRLHQPTLSPTSQTEIFMPDLLPIKTVDSTARQHGFSVQTLFLAAYAKLYARLTRAPKECDIVIGIYLANRSLVIPGIETAAIPTINLLPLRVCVPLEKSMVDAAQQIQQHLQKVSEPANASASLWEISEWSGVKVDSFVNFLTLPDAETGQEDNGIKITPASQWNEEVSRVVEHAAGNGASHGKHVGGLRNERVNGAYLHAIDIEATVRNGALGVGIFAPVEMLGLEEGKKMTEDLRLELEAIGK</sequence>
<dbReference type="GO" id="GO:0043041">
    <property type="term" value="P:amino acid activation for nonribosomal peptide biosynthetic process"/>
    <property type="evidence" value="ECO:0007669"/>
    <property type="project" value="TreeGrafter"/>
</dbReference>
<dbReference type="InterPro" id="IPR001242">
    <property type="entry name" value="Condensation_dom"/>
</dbReference>
<dbReference type="InterPro" id="IPR036736">
    <property type="entry name" value="ACP-like_sf"/>
</dbReference>
<dbReference type="FunFam" id="3.30.559.30:FF:000030">
    <property type="entry name" value="Hydroxamate-type ferrichrome siderophore peptide synthetase"/>
    <property type="match status" value="1"/>
</dbReference>
<keyword evidence="4" id="KW-0597">Phosphoprotein</keyword>
<dbReference type="Gene3D" id="3.30.559.10">
    <property type="entry name" value="Chloramphenicol acetyltransferase-like domain"/>
    <property type="match status" value="6"/>
</dbReference>
<dbReference type="Gene3D" id="1.10.1200.10">
    <property type="entry name" value="ACP-like"/>
    <property type="match status" value="5"/>
</dbReference>
<dbReference type="InterPro" id="IPR025110">
    <property type="entry name" value="AMP-bd_C"/>
</dbReference>
<dbReference type="InterPro" id="IPR006162">
    <property type="entry name" value="Ppantetheine_attach_site"/>
</dbReference>
<evidence type="ECO:0000256" key="4">
    <source>
        <dbReference type="ARBA" id="ARBA00022553"/>
    </source>
</evidence>
<proteinExistence type="inferred from homology"/>
<dbReference type="PANTHER" id="PTHR45527:SF1">
    <property type="entry name" value="FATTY ACID SYNTHASE"/>
    <property type="match status" value="1"/>
</dbReference>
<keyword evidence="3" id="KW-0596">Phosphopantetheine</keyword>
<dbReference type="EMBL" id="MU006222">
    <property type="protein sequence ID" value="KAF2828780.1"/>
    <property type="molecule type" value="Genomic_DNA"/>
</dbReference>